<keyword evidence="2" id="KW-0479">Metal-binding</keyword>
<feature type="chain" id="PRO_5046796572" evidence="5">
    <location>
        <begin position="19"/>
        <end position="345"/>
    </location>
</feature>
<dbReference type="Pfam" id="PF24827">
    <property type="entry name" value="AstE_AspA_cat"/>
    <property type="match status" value="1"/>
</dbReference>
<accession>A0ABX1GN41</accession>
<evidence type="ECO:0000256" key="5">
    <source>
        <dbReference type="SAM" id="SignalP"/>
    </source>
</evidence>
<dbReference type="SUPFAM" id="SSF53187">
    <property type="entry name" value="Zn-dependent exopeptidases"/>
    <property type="match status" value="1"/>
</dbReference>
<dbReference type="PANTHER" id="PTHR37326">
    <property type="entry name" value="BLL3975 PROTEIN"/>
    <property type="match status" value="1"/>
</dbReference>
<dbReference type="Proteomes" id="UP000718451">
    <property type="component" value="Unassembled WGS sequence"/>
</dbReference>
<gene>
    <name evidence="7" type="ORF">HCU67_05245</name>
</gene>
<proteinExistence type="predicted"/>
<evidence type="ECO:0000256" key="2">
    <source>
        <dbReference type="ARBA" id="ARBA00022723"/>
    </source>
</evidence>
<protein>
    <submittedName>
        <fullName evidence="7">Succinylglutamate desuccinylase/aspartoacylase family protein</fullName>
    </submittedName>
</protein>
<dbReference type="Gene3D" id="3.40.630.10">
    <property type="entry name" value="Zn peptidases"/>
    <property type="match status" value="1"/>
</dbReference>
<evidence type="ECO:0000259" key="6">
    <source>
        <dbReference type="Pfam" id="PF24827"/>
    </source>
</evidence>
<evidence type="ECO:0000256" key="1">
    <source>
        <dbReference type="ARBA" id="ARBA00001947"/>
    </source>
</evidence>
<dbReference type="InterPro" id="IPR055438">
    <property type="entry name" value="AstE_AspA_cat"/>
</dbReference>
<dbReference type="RefSeq" id="WP_168551521.1">
    <property type="nucleotide sequence ID" value="NZ_JAAWWL010000001.1"/>
</dbReference>
<dbReference type="PANTHER" id="PTHR37326:SF1">
    <property type="entry name" value="BLL3975 PROTEIN"/>
    <property type="match status" value="1"/>
</dbReference>
<sequence>MKIRLLLFFICTSFLGVAQNNIPIVERVDLSILEKGKIHKLWLSLGEDFQNKPITIPVFIAKGKEEGPVLGLTAAIHGNELNGIPIIHNIFENLDPSSLKGVLVAIPGLNPLAIDRNQREFIDGTDLNRIFPGKEHGNRSEQMAYQIGKKVISLFDYHIDLHTASFGRINSLYGRGDMNDSTLSTMLRLIEPDLIVSNKGKASFGTASGLTMRAYALSLGVKSITVEYGNPQVFQNDMIARGVSGIKNLMTHLGMLKGKVSIPVVENVCSKSYWIYTQEGGYLEVLVQLNQKVEEGEQIAVVKDSFGTIVQTYSAPESGIVVGKSTNPVAISGSRIIHLGVLTEK</sequence>
<dbReference type="CDD" id="cd06251">
    <property type="entry name" value="M14_ASTE_ASPA-like"/>
    <property type="match status" value="1"/>
</dbReference>
<keyword evidence="3" id="KW-0378">Hydrolase</keyword>
<comment type="caution">
    <text evidence="7">The sequence shown here is derived from an EMBL/GenBank/DDBJ whole genome shotgun (WGS) entry which is preliminary data.</text>
</comment>
<organism evidence="7 8">
    <name type="scientific">Croceivirga thetidis</name>
    <dbReference type="NCBI Taxonomy" id="2721623"/>
    <lineage>
        <taxon>Bacteria</taxon>
        <taxon>Pseudomonadati</taxon>
        <taxon>Bacteroidota</taxon>
        <taxon>Flavobacteriia</taxon>
        <taxon>Flavobacteriales</taxon>
        <taxon>Flavobacteriaceae</taxon>
        <taxon>Croceivirga</taxon>
    </lineage>
</organism>
<name>A0ABX1GN41_9FLAO</name>
<keyword evidence="4" id="KW-0862">Zinc</keyword>
<comment type="cofactor">
    <cofactor evidence="1">
        <name>Zn(2+)</name>
        <dbReference type="ChEBI" id="CHEBI:29105"/>
    </cofactor>
</comment>
<keyword evidence="8" id="KW-1185">Reference proteome</keyword>
<feature type="domain" description="Succinylglutamate desuccinylase/Aspartoacylase catalytic" evidence="6">
    <location>
        <begin position="67"/>
        <end position="253"/>
    </location>
</feature>
<feature type="signal peptide" evidence="5">
    <location>
        <begin position="1"/>
        <end position="18"/>
    </location>
</feature>
<keyword evidence="5" id="KW-0732">Signal</keyword>
<dbReference type="PIRSF" id="PIRSF039012">
    <property type="entry name" value="ASP"/>
    <property type="match status" value="1"/>
</dbReference>
<evidence type="ECO:0000256" key="3">
    <source>
        <dbReference type="ARBA" id="ARBA00022801"/>
    </source>
</evidence>
<evidence type="ECO:0000313" key="8">
    <source>
        <dbReference type="Proteomes" id="UP000718451"/>
    </source>
</evidence>
<dbReference type="InterPro" id="IPR053138">
    <property type="entry name" value="N-alpha-Ac-DABA_deacetylase"/>
</dbReference>
<dbReference type="EMBL" id="JAAWWL010000001">
    <property type="protein sequence ID" value="NKI31340.1"/>
    <property type="molecule type" value="Genomic_DNA"/>
</dbReference>
<evidence type="ECO:0000256" key="4">
    <source>
        <dbReference type="ARBA" id="ARBA00022833"/>
    </source>
</evidence>
<reference evidence="7 8" key="1">
    <citation type="submission" date="2020-04" db="EMBL/GenBank/DDBJ databases">
        <authorList>
            <person name="Yoon J."/>
        </authorList>
    </citation>
    <scope>NUCLEOTIDE SEQUENCE [LARGE SCALE GENOMIC DNA]</scope>
    <source>
        <strain evidence="7 8">DJ-13</strain>
    </source>
</reference>
<dbReference type="InterPro" id="IPR043795">
    <property type="entry name" value="N-alpha-Ac-DABA-like"/>
</dbReference>
<evidence type="ECO:0000313" key="7">
    <source>
        <dbReference type="EMBL" id="NKI31340.1"/>
    </source>
</evidence>